<evidence type="ECO:0000259" key="2">
    <source>
        <dbReference type="PROSITE" id="PS50127"/>
    </source>
</evidence>
<dbReference type="InterPro" id="IPR000608">
    <property type="entry name" value="UBC"/>
</dbReference>
<feature type="region of interest" description="Disordered" evidence="1">
    <location>
        <begin position="629"/>
        <end position="648"/>
    </location>
</feature>
<reference evidence="5" key="1">
    <citation type="submission" date="2025-08" db="UniProtKB">
        <authorList>
            <consortium name="RefSeq"/>
        </authorList>
    </citation>
    <scope>IDENTIFICATION</scope>
    <source>
        <tissue evidence="5">Testes</tissue>
    </source>
</reference>
<dbReference type="PANTHER" id="PTHR24068">
    <property type="entry name" value="UBIQUITIN-CONJUGATING ENZYME E2"/>
    <property type="match status" value="1"/>
</dbReference>
<proteinExistence type="predicted"/>
<dbReference type="SUPFAM" id="SSF53300">
    <property type="entry name" value="vWA-like"/>
    <property type="match status" value="1"/>
</dbReference>
<dbReference type="SMART" id="SM00504">
    <property type="entry name" value="Ubox"/>
    <property type="match status" value="1"/>
</dbReference>
<dbReference type="Gene3D" id="3.30.40.10">
    <property type="entry name" value="Zinc/RING finger domain, C3HC4 (zinc finger)"/>
    <property type="match status" value="1"/>
</dbReference>
<dbReference type="CDD" id="cd00198">
    <property type="entry name" value="vWFA"/>
    <property type="match status" value="1"/>
</dbReference>
<dbReference type="InterPro" id="IPR036465">
    <property type="entry name" value="vWFA_dom_sf"/>
</dbReference>
<dbReference type="InterPro" id="IPR003613">
    <property type="entry name" value="Ubox_domain"/>
</dbReference>
<dbReference type="Gene3D" id="3.40.50.410">
    <property type="entry name" value="von Willebrand factor, type A domain"/>
    <property type="match status" value="1"/>
</dbReference>
<feature type="domain" description="U-box" evidence="3">
    <location>
        <begin position="598"/>
        <end position="671"/>
    </location>
</feature>
<dbReference type="InterPro" id="IPR016135">
    <property type="entry name" value="UBQ-conjugating_enzyme/RWD"/>
</dbReference>
<dbReference type="PROSITE" id="PS50127">
    <property type="entry name" value="UBC_2"/>
    <property type="match status" value="1"/>
</dbReference>
<evidence type="ECO:0000256" key="1">
    <source>
        <dbReference type="SAM" id="MobiDB-lite"/>
    </source>
</evidence>
<feature type="domain" description="UBC core" evidence="2">
    <location>
        <begin position="432"/>
        <end position="578"/>
    </location>
</feature>
<keyword evidence="4" id="KW-1185">Reference proteome</keyword>
<dbReference type="SUPFAM" id="SSF54495">
    <property type="entry name" value="UBC-like"/>
    <property type="match status" value="1"/>
</dbReference>
<dbReference type="SUPFAM" id="SSF57850">
    <property type="entry name" value="RING/U-box"/>
    <property type="match status" value="1"/>
</dbReference>
<dbReference type="Proteomes" id="UP000694865">
    <property type="component" value="Unplaced"/>
</dbReference>
<dbReference type="CDD" id="cd16453">
    <property type="entry name" value="RING-Ubox"/>
    <property type="match status" value="1"/>
</dbReference>
<dbReference type="RefSeq" id="XP_006822902.1">
    <property type="nucleotide sequence ID" value="XM_006822839.1"/>
</dbReference>
<evidence type="ECO:0000259" key="3">
    <source>
        <dbReference type="PROSITE" id="PS51698"/>
    </source>
</evidence>
<dbReference type="InterPro" id="IPR013083">
    <property type="entry name" value="Znf_RING/FYVE/PHD"/>
</dbReference>
<accession>A0ABM0MSB1</accession>
<sequence length="677" mass="76708">MIENSQRECEAEMDQFVCGFSYITYENLAEPVKIVGREGQEYTCEKRLVNRQLQDCDQIAGIILDPQTCVLTSDAKVERLLLCYPSSKSCYVWQIVRNYKPVCNEITAQSLEDPETRISEYEFLMIYPPLRLKDTDVLTPCLTLNQDGLLVPYTATCKAAGPTQVIIYNPIEKKEEKCYPDHVLFDISGSMSSTCWNRQMSKLDAIKNLFHAFADRSMAYNFRHVIGLTTFNCTPHVEDKCTEAFESVKAKVQRLYSDGGTAMYDAKFNALSQLREIGVKYLACKKRILCLTDGDDGSRHHNILDTTIALQASDICLDSVLVGSNNRRLQCLSSITGGCCFFPESEKEGLQLFEMETVLSLGARKDVKKTYSVRTQYDIDNFVKYAHPPYDKQPAYCVPDGISKPVSTPHMILNKVGGDLQQGGLSTDKTVRRKKSILREISAYQKQPHPLVYIFPCDNNIALWRILLVGPLDTPYEGGVFSLYAEFPENYPLAAPKVRFVTPIYHCNINAAGRICHSIFDRDYTSRTPFSKIMLCVFGLLITPEPDDPLDSIMAEEYITNHDVYKRKARDHTHRHASKSLQEHKQELLGNAPADSEPPPPELICPLTGELFVDPVGTPSGKVYERHALESRLSRKKEDPLTGEHLQRGQLKEKNDIKKLVTEFRNSRITAAAWWQP</sequence>
<evidence type="ECO:0000313" key="5">
    <source>
        <dbReference type="RefSeq" id="XP_006822902.1"/>
    </source>
</evidence>
<dbReference type="CDD" id="cd23833">
    <property type="entry name" value="UBCc_ApmR795-like"/>
    <property type="match status" value="1"/>
</dbReference>
<gene>
    <name evidence="5" type="primary">LOC102801139</name>
</gene>
<name>A0ABM0MSB1_SACKO</name>
<dbReference type="Pfam" id="PF04564">
    <property type="entry name" value="U-box"/>
    <property type="match status" value="1"/>
</dbReference>
<dbReference type="Pfam" id="PF00179">
    <property type="entry name" value="UQ_con"/>
    <property type="match status" value="1"/>
</dbReference>
<evidence type="ECO:0000313" key="4">
    <source>
        <dbReference type="Proteomes" id="UP000694865"/>
    </source>
</evidence>
<dbReference type="Gene3D" id="3.10.110.10">
    <property type="entry name" value="Ubiquitin Conjugating Enzyme"/>
    <property type="match status" value="1"/>
</dbReference>
<organism evidence="4 5">
    <name type="scientific">Saccoglossus kowalevskii</name>
    <name type="common">Acorn worm</name>
    <dbReference type="NCBI Taxonomy" id="10224"/>
    <lineage>
        <taxon>Eukaryota</taxon>
        <taxon>Metazoa</taxon>
        <taxon>Hemichordata</taxon>
        <taxon>Enteropneusta</taxon>
        <taxon>Harrimaniidae</taxon>
        <taxon>Saccoglossus</taxon>
    </lineage>
</organism>
<dbReference type="PROSITE" id="PS51698">
    <property type="entry name" value="U_BOX"/>
    <property type="match status" value="1"/>
</dbReference>
<protein>
    <submittedName>
        <fullName evidence="5">Uncharacterized protein LOC102801139</fullName>
    </submittedName>
</protein>
<dbReference type="GeneID" id="102801139"/>
<dbReference type="SMART" id="SM00212">
    <property type="entry name" value="UBCc"/>
    <property type="match status" value="1"/>
</dbReference>